<dbReference type="HOGENOM" id="CLU_1124205_0_0_1"/>
<protein>
    <recommendedName>
        <fullName evidence="3">VWFA domain-containing protein</fullName>
    </recommendedName>
</protein>
<dbReference type="InterPro" id="IPR036465">
    <property type="entry name" value="vWFA_dom_sf"/>
</dbReference>
<dbReference type="GeneTree" id="ENSGT00530000068726"/>
<name>H2YVV6_CIOSA</name>
<reference evidence="1" key="3">
    <citation type="submission" date="2025-09" db="UniProtKB">
        <authorList>
            <consortium name="Ensembl"/>
        </authorList>
    </citation>
    <scope>IDENTIFICATION</scope>
</reference>
<sequence length="212" mass="22966">MILVVSLSRDTLALNPTSLLHNLVDSMLSEEEENTKITLVTYGANGEFYPPYIRTVNGEISSADRVQLASAISRLEFTGPSYSGASTVDALRFVTQNFQNSNLGVAKAVVVVAPESPTQNLVGLTSTELERQFSSEMMSLNVVSLLNEQDCQGLQLNIIHGISGRCYLPSEIPTLVSNLAQQRSDTVGRSIFCTCNLMDYLTGALSTTCAFN</sequence>
<dbReference type="Gene3D" id="3.40.50.410">
    <property type="entry name" value="von Willebrand factor, type A domain"/>
    <property type="match status" value="1"/>
</dbReference>
<proteinExistence type="predicted"/>
<dbReference type="OMA" id="YPPYIRT"/>
<evidence type="ECO:0000313" key="2">
    <source>
        <dbReference type="Proteomes" id="UP000007875"/>
    </source>
</evidence>
<accession>H2YVV6</accession>
<dbReference type="Ensembl" id="ENSCSAVT00000009584.1">
    <property type="protein sequence ID" value="ENSCSAVP00000009467.1"/>
    <property type="gene ID" value="ENSCSAVG00000005567.1"/>
</dbReference>
<dbReference type="InParanoid" id="H2YVV6"/>
<dbReference type="AlphaFoldDB" id="H2YVV6"/>
<evidence type="ECO:0008006" key="3">
    <source>
        <dbReference type="Google" id="ProtNLM"/>
    </source>
</evidence>
<dbReference type="Proteomes" id="UP000007875">
    <property type="component" value="Unassembled WGS sequence"/>
</dbReference>
<keyword evidence="2" id="KW-1185">Reference proteome</keyword>
<reference evidence="2" key="1">
    <citation type="submission" date="2003-08" db="EMBL/GenBank/DDBJ databases">
        <authorList>
            <person name="Birren B."/>
            <person name="Nusbaum C."/>
            <person name="Abebe A."/>
            <person name="Abouelleil A."/>
            <person name="Adekoya E."/>
            <person name="Ait-zahra M."/>
            <person name="Allen N."/>
            <person name="Allen T."/>
            <person name="An P."/>
            <person name="Anderson M."/>
            <person name="Anderson S."/>
            <person name="Arachchi H."/>
            <person name="Armbruster J."/>
            <person name="Bachantsang P."/>
            <person name="Baldwin J."/>
            <person name="Barry A."/>
            <person name="Bayul T."/>
            <person name="Blitshsteyn B."/>
            <person name="Bloom T."/>
            <person name="Blye J."/>
            <person name="Boguslavskiy L."/>
            <person name="Borowsky M."/>
            <person name="Boukhgalter B."/>
            <person name="Brunache A."/>
            <person name="Butler J."/>
            <person name="Calixte N."/>
            <person name="Calvo S."/>
            <person name="Camarata J."/>
            <person name="Campo K."/>
            <person name="Chang J."/>
            <person name="Cheshatsang Y."/>
            <person name="Citroen M."/>
            <person name="Collymore A."/>
            <person name="Considine T."/>
            <person name="Cook A."/>
            <person name="Cooke P."/>
            <person name="Corum B."/>
            <person name="Cuomo C."/>
            <person name="David R."/>
            <person name="Dawoe T."/>
            <person name="Degray S."/>
            <person name="Dodge S."/>
            <person name="Dooley K."/>
            <person name="Dorje P."/>
            <person name="Dorjee K."/>
            <person name="Dorris L."/>
            <person name="Duffey N."/>
            <person name="Dupes A."/>
            <person name="Elkins T."/>
            <person name="Engels R."/>
            <person name="Erickson J."/>
            <person name="Farina A."/>
            <person name="Faro S."/>
            <person name="Ferreira P."/>
            <person name="Fischer H."/>
            <person name="Fitzgerald M."/>
            <person name="Foley K."/>
            <person name="Gage D."/>
            <person name="Galagan J."/>
            <person name="Gearin G."/>
            <person name="Gnerre S."/>
            <person name="Gnirke A."/>
            <person name="Goyette A."/>
            <person name="Graham J."/>
            <person name="Grandbois E."/>
            <person name="Gyaltsen K."/>
            <person name="Hafez N."/>
            <person name="Hagopian D."/>
            <person name="Hagos B."/>
            <person name="Hall J."/>
            <person name="Hatcher B."/>
            <person name="Heller A."/>
            <person name="Higgins H."/>
            <person name="Honan T."/>
            <person name="Horn A."/>
            <person name="Houde N."/>
            <person name="Hughes L."/>
            <person name="Hulme W."/>
            <person name="Husby E."/>
            <person name="Iliev I."/>
            <person name="Jaffe D."/>
            <person name="Jones C."/>
            <person name="Kamal M."/>
            <person name="Kamat A."/>
            <person name="Kamvysselis M."/>
            <person name="Karlsson E."/>
            <person name="Kells C."/>
            <person name="Kieu A."/>
            <person name="Kisner P."/>
            <person name="Kodira C."/>
            <person name="Kulbokas E."/>
            <person name="Labutti K."/>
            <person name="Lama D."/>
            <person name="Landers T."/>
            <person name="Leger J."/>
            <person name="Levine S."/>
            <person name="Lewis D."/>
            <person name="Lewis T."/>
            <person name="Lindblad-toh K."/>
            <person name="Liu X."/>
            <person name="Lokyitsang T."/>
            <person name="Lokyitsang Y."/>
            <person name="Lucien O."/>
            <person name="Lui A."/>
            <person name="Ma L.J."/>
            <person name="Mabbitt R."/>
            <person name="Macdonald J."/>
            <person name="Maclean C."/>
            <person name="Major J."/>
            <person name="Manning J."/>
            <person name="Marabella R."/>
            <person name="Maru K."/>
            <person name="Matthews C."/>
            <person name="Mauceli E."/>
            <person name="Mccarthy M."/>
            <person name="Mcdonough S."/>
            <person name="Mcghee T."/>
            <person name="Meldrim J."/>
            <person name="Meneus L."/>
            <person name="Mesirov J."/>
            <person name="Mihalev A."/>
            <person name="Mihova T."/>
            <person name="Mikkelsen T."/>
            <person name="Mlenga V."/>
            <person name="Moru K."/>
            <person name="Mozes J."/>
            <person name="Mulrain L."/>
            <person name="Munson G."/>
            <person name="Naylor J."/>
            <person name="Newes C."/>
            <person name="Nguyen C."/>
            <person name="Nguyen N."/>
            <person name="Nguyen T."/>
            <person name="Nicol R."/>
            <person name="Nielsen C."/>
            <person name="Nizzari M."/>
            <person name="Norbu C."/>
            <person name="Norbu N."/>
            <person name="O'donnell P."/>
            <person name="Okoawo O."/>
            <person name="O'leary S."/>
            <person name="Omotosho B."/>
            <person name="O'neill K."/>
            <person name="Osman S."/>
            <person name="Parker S."/>
            <person name="Perrin D."/>
            <person name="Phunkhang P."/>
            <person name="Piqani B."/>
            <person name="Purcell S."/>
            <person name="Rachupka T."/>
            <person name="Ramasamy U."/>
            <person name="Rameau R."/>
            <person name="Ray V."/>
            <person name="Raymond C."/>
            <person name="Retta R."/>
            <person name="Richardson S."/>
            <person name="Rise C."/>
            <person name="Rodriguez J."/>
            <person name="Rogers J."/>
            <person name="Rogov P."/>
            <person name="Rutman M."/>
            <person name="Schupbach R."/>
            <person name="Seaman C."/>
            <person name="Settipalli S."/>
            <person name="Sharpe T."/>
            <person name="Sheridan J."/>
            <person name="Sherpa N."/>
            <person name="Shi J."/>
            <person name="Smirnov S."/>
            <person name="Smith C."/>
            <person name="Sougnez C."/>
            <person name="Spencer B."/>
            <person name="Stalker J."/>
            <person name="Stange-thomann N."/>
            <person name="Stavropoulos S."/>
            <person name="Stetson K."/>
            <person name="Stone C."/>
            <person name="Stone S."/>
            <person name="Stubbs M."/>
            <person name="Talamas J."/>
            <person name="Tchuinga P."/>
            <person name="Tenzing P."/>
            <person name="Tesfaye S."/>
            <person name="Theodore J."/>
            <person name="Thoulutsang Y."/>
            <person name="Topham K."/>
            <person name="Towey S."/>
            <person name="Tsamla T."/>
            <person name="Tsomo N."/>
            <person name="Vallee D."/>
            <person name="Vassiliev H."/>
            <person name="Venkataraman V."/>
            <person name="Vinson J."/>
            <person name="Vo A."/>
            <person name="Wade C."/>
            <person name="Wang S."/>
            <person name="Wangchuk T."/>
            <person name="Wangdi T."/>
            <person name="Whittaker C."/>
            <person name="Wilkinson J."/>
            <person name="Wu Y."/>
            <person name="Wyman D."/>
            <person name="Yadav S."/>
            <person name="Yang S."/>
            <person name="Yang X."/>
            <person name="Yeager S."/>
            <person name="Yee E."/>
            <person name="Young G."/>
            <person name="Zainoun J."/>
            <person name="Zembeck L."/>
            <person name="Zimmer A."/>
            <person name="Zody M."/>
            <person name="Lander E."/>
        </authorList>
    </citation>
    <scope>NUCLEOTIDE SEQUENCE [LARGE SCALE GENOMIC DNA]</scope>
</reference>
<organism evidence="1 2">
    <name type="scientific">Ciona savignyi</name>
    <name type="common">Pacific transparent sea squirt</name>
    <dbReference type="NCBI Taxonomy" id="51511"/>
    <lineage>
        <taxon>Eukaryota</taxon>
        <taxon>Metazoa</taxon>
        <taxon>Chordata</taxon>
        <taxon>Tunicata</taxon>
        <taxon>Ascidiacea</taxon>
        <taxon>Phlebobranchia</taxon>
        <taxon>Cionidae</taxon>
        <taxon>Ciona</taxon>
    </lineage>
</organism>
<evidence type="ECO:0000313" key="1">
    <source>
        <dbReference type="Ensembl" id="ENSCSAVP00000009467.1"/>
    </source>
</evidence>
<reference evidence="1" key="2">
    <citation type="submission" date="2025-08" db="UniProtKB">
        <authorList>
            <consortium name="Ensembl"/>
        </authorList>
    </citation>
    <scope>IDENTIFICATION</scope>
</reference>
<dbReference type="SUPFAM" id="SSF53300">
    <property type="entry name" value="vWA-like"/>
    <property type="match status" value="1"/>
</dbReference>